<dbReference type="PANTHER" id="PTHR43415:SF5">
    <property type="entry name" value="ACETYLTRANSFERASE"/>
    <property type="match status" value="1"/>
</dbReference>
<gene>
    <name evidence="2" type="ORF">AC625_11855</name>
</gene>
<evidence type="ECO:0000313" key="2">
    <source>
        <dbReference type="EMBL" id="KMY50110.1"/>
    </source>
</evidence>
<dbReference type="Proteomes" id="UP000037146">
    <property type="component" value="Unassembled WGS sequence"/>
</dbReference>
<dbReference type="AlphaFoldDB" id="A0A0K9GTX1"/>
<accession>A0A0K9GTX1</accession>
<dbReference type="PATRIC" id="fig|1679170.3.peg.2689"/>
<dbReference type="SUPFAM" id="SSF55729">
    <property type="entry name" value="Acyl-CoA N-acyltransferases (Nat)"/>
    <property type="match status" value="1"/>
</dbReference>
<dbReference type="RefSeq" id="WP_049681456.1">
    <property type="nucleotide sequence ID" value="NZ_LFZW01000001.1"/>
</dbReference>
<dbReference type="STRING" id="1679170.AC625_11855"/>
<dbReference type="GO" id="GO:0016747">
    <property type="term" value="F:acyltransferase activity, transferring groups other than amino-acyl groups"/>
    <property type="evidence" value="ECO:0007669"/>
    <property type="project" value="InterPro"/>
</dbReference>
<sequence>MIELQYFERSDMEQLINWIPSAEFVLQWGGPAFQYPLTEEQLEKYLEHANKEDSDIYIYKVIDHDLQQVIGHISLGNIDRVHKSARVGKVLVGSTEVRGKGIGSEMMKAILTIAFEELKLHKVTLGVFDFNTSAIRCYEKVGFVREGFLRDARKNGDEYWNLIEMGILENEWREINK</sequence>
<dbReference type="Pfam" id="PF13302">
    <property type="entry name" value="Acetyltransf_3"/>
    <property type="match status" value="1"/>
</dbReference>
<evidence type="ECO:0000313" key="3">
    <source>
        <dbReference type="Proteomes" id="UP000037146"/>
    </source>
</evidence>
<reference evidence="3" key="1">
    <citation type="submission" date="2015-07" db="EMBL/GenBank/DDBJ databases">
        <title>Genome sequencing project for genomic taxonomy and phylogenomics of Bacillus-like bacteria.</title>
        <authorList>
            <person name="Liu B."/>
            <person name="Wang J."/>
            <person name="Zhu Y."/>
            <person name="Liu G."/>
            <person name="Chen Q."/>
            <person name="Chen Z."/>
            <person name="Lan J."/>
            <person name="Che J."/>
            <person name="Ge C."/>
            <person name="Shi H."/>
            <person name="Pan Z."/>
            <person name="Liu X."/>
        </authorList>
    </citation>
    <scope>NUCLEOTIDE SEQUENCE [LARGE SCALE GENOMIC DNA]</scope>
    <source>
        <strain evidence="3">FJAT-27997</strain>
    </source>
</reference>
<proteinExistence type="predicted"/>
<keyword evidence="2" id="KW-0808">Transferase</keyword>
<dbReference type="CDD" id="cd04301">
    <property type="entry name" value="NAT_SF"/>
    <property type="match status" value="1"/>
</dbReference>
<organism evidence="2 3">
    <name type="scientific">Peribacillus loiseleuriae</name>
    <dbReference type="NCBI Taxonomy" id="1679170"/>
    <lineage>
        <taxon>Bacteria</taxon>
        <taxon>Bacillati</taxon>
        <taxon>Bacillota</taxon>
        <taxon>Bacilli</taxon>
        <taxon>Bacillales</taxon>
        <taxon>Bacillaceae</taxon>
        <taxon>Peribacillus</taxon>
    </lineage>
</organism>
<keyword evidence="3" id="KW-1185">Reference proteome</keyword>
<dbReference type="PROSITE" id="PS51186">
    <property type="entry name" value="GNAT"/>
    <property type="match status" value="1"/>
</dbReference>
<dbReference type="Gene3D" id="3.40.630.30">
    <property type="match status" value="1"/>
</dbReference>
<dbReference type="PANTHER" id="PTHR43415">
    <property type="entry name" value="SPERMIDINE N(1)-ACETYLTRANSFERASE"/>
    <property type="match status" value="1"/>
</dbReference>
<dbReference type="InterPro" id="IPR000182">
    <property type="entry name" value="GNAT_dom"/>
</dbReference>
<comment type="caution">
    <text evidence="2">The sequence shown here is derived from an EMBL/GenBank/DDBJ whole genome shotgun (WGS) entry which is preliminary data.</text>
</comment>
<dbReference type="InterPro" id="IPR016181">
    <property type="entry name" value="Acyl_CoA_acyltransferase"/>
</dbReference>
<dbReference type="GO" id="GO:0016779">
    <property type="term" value="F:nucleotidyltransferase activity"/>
    <property type="evidence" value="ECO:0007669"/>
    <property type="project" value="UniProtKB-KW"/>
</dbReference>
<evidence type="ECO:0000259" key="1">
    <source>
        <dbReference type="PROSITE" id="PS51186"/>
    </source>
</evidence>
<keyword evidence="2" id="KW-0548">Nucleotidyltransferase</keyword>
<dbReference type="OrthoDB" id="9795206at2"/>
<protein>
    <submittedName>
        <fullName evidence="2">Aminoglycoside adenylyltransferase</fullName>
    </submittedName>
</protein>
<feature type="domain" description="N-acetyltransferase" evidence="1">
    <location>
        <begin position="2"/>
        <end position="166"/>
    </location>
</feature>
<name>A0A0K9GTX1_9BACI</name>
<dbReference type="EMBL" id="LFZW01000001">
    <property type="protein sequence ID" value="KMY50110.1"/>
    <property type="molecule type" value="Genomic_DNA"/>
</dbReference>